<keyword evidence="3" id="KW-0732">Signal</keyword>
<dbReference type="RefSeq" id="WP_281873999.1">
    <property type="nucleotide sequence ID" value="NZ_BSBO01000044.1"/>
</dbReference>
<evidence type="ECO:0000313" key="6">
    <source>
        <dbReference type="Proteomes" id="UP001145145"/>
    </source>
</evidence>
<dbReference type="Pfam" id="PF01433">
    <property type="entry name" value="Peptidase_M1"/>
    <property type="match status" value="1"/>
</dbReference>
<dbReference type="PANTHER" id="PTHR45726">
    <property type="entry name" value="LEUKOTRIENE A-4 HYDROLASE"/>
    <property type="match status" value="1"/>
</dbReference>
<feature type="chain" id="PRO_5040751167" evidence="3">
    <location>
        <begin position="24"/>
        <end position="529"/>
    </location>
</feature>
<dbReference type="InterPro" id="IPR014782">
    <property type="entry name" value="Peptidase_M1_dom"/>
</dbReference>
<keyword evidence="5" id="KW-0031">Aminopeptidase</keyword>
<dbReference type="AlphaFoldDB" id="A0A9W6CAA7"/>
<feature type="active site" description="Proton donor" evidence="1">
    <location>
        <position position="467"/>
    </location>
</feature>
<evidence type="ECO:0000256" key="1">
    <source>
        <dbReference type="PIRSR" id="PIRSR634015-1"/>
    </source>
</evidence>
<dbReference type="EMBL" id="BSBO01000044">
    <property type="protein sequence ID" value="GLG06028.1"/>
    <property type="molecule type" value="Genomic_DNA"/>
</dbReference>
<dbReference type="Gene3D" id="1.10.390.10">
    <property type="entry name" value="Neutral Protease Domain 2"/>
    <property type="match status" value="1"/>
</dbReference>
<feature type="binding site" evidence="2">
    <location>
        <position position="363"/>
    </location>
    <ligand>
        <name>Zn(2+)</name>
        <dbReference type="ChEBI" id="CHEBI:29105"/>
        <note>catalytic</note>
    </ligand>
</feature>
<dbReference type="GO" id="GO:0008237">
    <property type="term" value="F:metallopeptidase activity"/>
    <property type="evidence" value="ECO:0007669"/>
    <property type="project" value="InterPro"/>
</dbReference>
<feature type="signal peptide" evidence="3">
    <location>
        <begin position="1"/>
        <end position="23"/>
    </location>
</feature>
<name>A0A9W6CAA7_9FIRM</name>
<proteinExistence type="predicted"/>
<keyword evidence="2" id="KW-0862">Zinc</keyword>
<evidence type="ECO:0000256" key="3">
    <source>
        <dbReference type="SAM" id="SignalP"/>
    </source>
</evidence>
<dbReference type="InterPro" id="IPR034015">
    <property type="entry name" value="M1_LTA4H"/>
</dbReference>
<comment type="caution">
    <text evidence="5">The sequence shown here is derived from an EMBL/GenBank/DDBJ whole genome shotgun (WGS) entry which is preliminary data.</text>
</comment>
<evidence type="ECO:0000313" key="5">
    <source>
        <dbReference type="EMBL" id="GLG06028.1"/>
    </source>
</evidence>
<reference evidence="5 6" key="1">
    <citation type="journal article" date="2023" name="Int. J. Syst. Evol. Microbiol.">
        <title>Sellimonas catena sp. nov., isolated from human faeces.</title>
        <authorList>
            <person name="Hisatomi A."/>
            <person name="Ohkuma M."/>
            <person name="Sakamoto M."/>
        </authorList>
    </citation>
    <scope>NUCLEOTIDE SEQUENCE [LARGE SCALE GENOMIC DNA]</scope>
    <source>
        <strain evidence="5 6">12EGH17</strain>
    </source>
</reference>
<feature type="active site" description="Proton acceptor" evidence="1">
    <location>
        <position position="364"/>
    </location>
</feature>
<dbReference type="GO" id="GO:0004177">
    <property type="term" value="F:aminopeptidase activity"/>
    <property type="evidence" value="ECO:0007669"/>
    <property type="project" value="UniProtKB-KW"/>
</dbReference>
<dbReference type="InterPro" id="IPR027268">
    <property type="entry name" value="Peptidase_M4/M1_CTD_sf"/>
</dbReference>
<keyword evidence="6" id="KW-1185">Reference proteome</keyword>
<dbReference type="SUPFAM" id="SSF55486">
    <property type="entry name" value="Metalloproteases ('zincins'), catalytic domain"/>
    <property type="match status" value="1"/>
</dbReference>
<dbReference type="Proteomes" id="UP001145145">
    <property type="component" value="Unassembled WGS sequence"/>
</dbReference>
<sequence length="529" mass="60569">MKKNIKKYLAIVLAVLFLGEQLAGCVQSEQTEQETKLESRTVDEIELEPYEAEELPPAGERKTCRAEQYEMEITLDTVKQQIRGNSTMTITNQTEDTLGQICVRNYAASILKEKGTGTSTISNARIAGTDQMLVTETKEDSSVIYLQLGERELKPKDTITISLDFVTDIPEQKEKFGYWEEGENRVYQLSFCFPVTAMYENGKWNENPYVFSGESNYHSPAVFRCTFTAPEEYTVAATGEEKTSGKVTEIYAESIRELAVVASDRMKKECVDAEGVEVNHYYLDYKGNTEYNKLSLMAARDSVLLFSRFIGEYPYKELDIVQTALSNGMEFPGLMMAAMPDVENIQKLDQSASYTSACSMIAHETAHQWFYGGVGNDPYEEAWLDEGFAEYCEDVLYQQSRLASAVEAVKRDQERFGSSELWGTMSDEEFHRDMESQIEQIVGERFIINRTYEQYQQEVDTYSEYVYTGGSCFLYELQNAMGDGKFFSMLQQYYRNWCMKEARTEDFLQAVRAYDNSEEVNQIITKYIA</sequence>
<accession>A0A9W6CAA7</accession>
<keyword evidence="2" id="KW-0479">Metal-binding</keyword>
<organism evidence="5 6">
    <name type="scientific">Sellimonas catena</name>
    <dbReference type="NCBI Taxonomy" id="2994035"/>
    <lineage>
        <taxon>Bacteria</taxon>
        <taxon>Bacillati</taxon>
        <taxon>Bacillota</taxon>
        <taxon>Clostridia</taxon>
        <taxon>Lachnospirales</taxon>
        <taxon>Lachnospiraceae</taxon>
        <taxon>Sellimonas</taxon>
    </lineage>
</organism>
<dbReference type="CDD" id="cd09604">
    <property type="entry name" value="M1_APN_like"/>
    <property type="match status" value="1"/>
</dbReference>
<keyword evidence="5" id="KW-0645">Protease</keyword>
<protein>
    <submittedName>
        <fullName evidence="5">Aminopeptidase</fullName>
    </submittedName>
</protein>
<evidence type="ECO:0000259" key="4">
    <source>
        <dbReference type="Pfam" id="PF01433"/>
    </source>
</evidence>
<feature type="domain" description="Peptidase M1 membrane alanine aminopeptidase" evidence="4">
    <location>
        <begin position="308"/>
        <end position="527"/>
    </location>
</feature>
<keyword evidence="5" id="KW-0378">Hydrolase</keyword>
<feature type="binding site" evidence="2">
    <location>
        <position position="386"/>
    </location>
    <ligand>
        <name>Zn(2+)</name>
        <dbReference type="ChEBI" id="CHEBI:29105"/>
        <note>catalytic</note>
    </ligand>
</feature>
<feature type="binding site" evidence="2">
    <location>
        <position position="367"/>
    </location>
    <ligand>
        <name>Zn(2+)</name>
        <dbReference type="ChEBI" id="CHEBI:29105"/>
        <note>catalytic</note>
    </ligand>
</feature>
<evidence type="ECO:0000256" key="2">
    <source>
        <dbReference type="PIRSR" id="PIRSR634015-3"/>
    </source>
</evidence>
<dbReference type="PANTHER" id="PTHR45726:SF3">
    <property type="entry name" value="LEUKOTRIENE A-4 HYDROLASE"/>
    <property type="match status" value="1"/>
</dbReference>
<comment type="cofactor">
    <cofactor evidence="2">
        <name>Zn(2+)</name>
        <dbReference type="ChEBI" id="CHEBI:29105"/>
    </cofactor>
    <text evidence="2">Binds 1 zinc ion per subunit.</text>
</comment>
<gene>
    <name evidence="5" type="ORF">Selli1_32020</name>
</gene>
<dbReference type="GO" id="GO:0008270">
    <property type="term" value="F:zinc ion binding"/>
    <property type="evidence" value="ECO:0007669"/>
    <property type="project" value="InterPro"/>
</dbReference>